<accession>A0A3M2XMU5</accession>
<dbReference type="NCBIfam" id="TIGR03352">
    <property type="entry name" value="VI_chp_3"/>
    <property type="match status" value="1"/>
</dbReference>
<dbReference type="InterPro" id="IPR017734">
    <property type="entry name" value="T6SS_SciN"/>
</dbReference>
<sequence>MMRMSRRSTAFFNMLAALTALLVLAGCSTLSPYSNVTKLNLKLTASDQVNPDLNGRPSPVVVRLFELKHPVAFENADFFSLYERAKESLAPDMVASEELELRPGETVELKLSLQEGSRYVGVLAAYRDLPDSRWRYTLQVTPVGITDADLTLDQNGIRNTHEPLAKADD</sequence>
<dbReference type="AlphaFoldDB" id="A0A3M2XMU5"/>
<dbReference type="Proteomes" id="UP000282378">
    <property type="component" value="Unassembled WGS sequence"/>
</dbReference>
<feature type="chain" id="PRO_5017926855" evidence="1">
    <location>
        <begin position="26"/>
        <end position="169"/>
    </location>
</feature>
<feature type="signal peptide" evidence="1">
    <location>
        <begin position="1"/>
        <end position="25"/>
    </location>
</feature>
<gene>
    <name evidence="2" type="ORF">APX70_02577</name>
</gene>
<dbReference type="Gene3D" id="2.60.40.4150">
    <property type="entry name" value="Type VI secretion system, lipoprotein SciN"/>
    <property type="match status" value="1"/>
</dbReference>
<dbReference type="PROSITE" id="PS51257">
    <property type="entry name" value="PROKAR_LIPOPROTEIN"/>
    <property type="match status" value="1"/>
</dbReference>
<dbReference type="InterPro" id="IPR038706">
    <property type="entry name" value="Type_VI_SciN-like_sf"/>
</dbReference>
<evidence type="ECO:0000313" key="3">
    <source>
        <dbReference type="Proteomes" id="UP000282378"/>
    </source>
</evidence>
<dbReference type="PANTHER" id="PTHR37625:SF4">
    <property type="entry name" value="OUTER MEMBRANE LIPOPROTEIN"/>
    <property type="match status" value="1"/>
</dbReference>
<dbReference type="PANTHER" id="PTHR37625">
    <property type="entry name" value="OUTER MEMBRANE LIPOPROTEIN-RELATED"/>
    <property type="match status" value="1"/>
</dbReference>
<evidence type="ECO:0000256" key="1">
    <source>
        <dbReference type="SAM" id="SignalP"/>
    </source>
</evidence>
<evidence type="ECO:0000313" key="2">
    <source>
        <dbReference type="EMBL" id="RML65109.1"/>
    </source>
</evidence>
<organism evidence="2 3">
    <name type="scientific">Pseudomonas syringae pv. maculicola</name>
    <dbReference type="NCBI Taxonomy" id="59511"/>
    <lineage>
        <taxon>Bacteria</taxon>
        <taxon>Pseudomonadati</taxon>
        <taxon>Pseudomonadota</taxon>
        <taxon>Gammaproteobacteria</taxon>
        <taxon>Pseudomonadales</taxon>
        <taxon>Pseudomonadaceae</taxon>
        <taxon>Pseudomonas</taxon>
    </lineage>
</organism>
<protein>
    <submittedName>
        <fullName evidence="2">Putative Lipoprotein</fullName>
    </submittedName>
</protein>
<proteinExistence type="predicted"/>
<dbReference type="EMBL" id="RBNL01002771">
    <property type="protein sequence ID" value="RML65109.1"/>
    <property type="molecule type" value="Genomic_DNA"/>
</dbReference>
<reference evidence="2 3" key="1">
    <citation type="submission" date="2018-08" db="EMBL/GenBank/DDBJ databases">
        <title>Recombination of ecologically and evolutionarily significant loci maintains genetic cohesion in the Pseudomonas syringae species complex.</title>
        <authorList>
            <person name="Dillon M."/>
            <person name="Thakur S."/>
            <person name="Almeida R.N.D."/>
            <person name="Weir B.S."/>
            <person name="Guttman D.S."/>
        </authorList>
    </citation>
    <scope>NUCLEOTIDE SEQUENCE [LARGE SCALE GENOMIC DNA]</scope>
    <source>
        <strain evidence="2 3">88_10</strain>
    </source>
</reference>
<comment type="caution">
    <text evidence="2">The sequence shown here is derived from an EMBL/GenBank/DDBJ whole genome shotgun (WGS) entry which is preliminary data.</text>
</comment>
<name>A0A3M2XMU5_PSEYM</name>
<dbReference type="Pfam" id="PF12790">
    <property type="entry name" value="T6SS-SciN"/>
    <property type="match status" value="1"/>
</dbReference>
<keyword evidence="1" id="KW-0732">Signal</keyword>
<keyword evidence="2" id="KW-0449">Lipoprotein</keyword>